<dbReference type="SUPFAM" id="SSF140990">
    <property type="entry name" value="FtsH protease domain-like"/>
    <property type="match status" value="1"/>
</dbReference>
<evidence type="ECO:0000256" key="4">
    <source>
        <dbReference type="ARBA" id="ARBA00022692"/>
    </source>
</evidence>
<evidence type="ECO:0000256" key="14">
    <source>
        <dbReference type="HAMAP-Rule" id="MF_01458"/>
    </source>
</evidence>
<dbReference type="CDD" id="cd19501">
    <property type="entry name" value="RecA-like_FtsH"/>
    <property type="match status" value="1"/>
</dbReference>
<dbReference type="Pfam" id="PF00004">
    <property type="entry name" value="AAA"/>
    <property type="match status" value="1"/>
</dbReference>
<evidence type="ECO:0000256" key="3">
    <source>
        <dbReference type="ARBA" id="ARBA00022670"/>
    </source>
</evidence>
<dbReference type="Proteomes" id="UP000243887">
    <property type="component" value="Unassembled WGS sequence"/>
</dbReference>
<dbReference type="GO" id="GO:0005524">
    <property type="term" value="F:ATP binding"/>
    <property type="evidence" value="ECO:0007669"/>
    <property type="project" value="UniProtKB-UniRule"/>
</dbReference>
<dbReference type="InterPro" id="IPR050928">
    <property type="entry name" value="ATP-dep_Zn_Metalloprotease"/>
</dbReference>
<dbReference type="GO" id="GO:0006508">
    <property type="term" value="P:proteolysis"/>
    <property type="evidence" value="ECO:0007669"/>
    <property type="project" value="UniProtKB-KW"/>
</dbReference>
<dbReference type="HAMAP" id="MF_01458">
    <property type="entry name" value="FtsH"/>
    <property type="match status" value="1"/>
</dbReference>
<dbReference type="InterPro" id="IPR037219">
    <property type="entry name" value="Peptidase_M41-like"/>
</dbReference>
<dbReference type="RefSeq" id="WP_090678740.1">
    <property type="nucleotide sequence ID" value="NZ_FORU01000006.1"/>
</dbReference>
<feature type="active site" evidence="14">
    <location>
        <position position="457"/>
    </location>
</feature>
<comment type="similarity">
    <text evidence="13 14">In the central section; belongs to the AAA ATPase family.</text>
</comment>
<dbReference type="GO" id="GO:0030163">
    <property type="term" value="P:protein catabolic process"/>
    <property type="evidence" value="ECO:0007669"/>
    <property type="project" value="UniProtKB-UniRule"/>
</dbReference>
<evidence type="ECO:0000256" key="2">
    <source>
        <dbReference type="ARBA" id="ARBA00010044"/>
    </source>
</evidence>
<dbReference type="InterPro" id="IPR005936">
    <property type="entry name" value="FtsH"/>
</dbReference>
<comment type="subunit">
    <text evidence="14">Homohexamer.</text>
</comment>
<keyword evidence="7 14" id="KW-0378">Hydrolase</keyword>
<dbReference type="PROSITE" id="PS00674">
    <property type="entry name" value="AAA"/>
    <property type="match status" value="1"/>
</dbReference>
<dbReference type="Gene3D" id="1.10.8.60">
    <property type="match status" value="1"/>
</dbReference>
<evidence type="ECO:0000259" key="16">
    <source>
        <dbReference type="SMART" id="SM00382"/>
    </source>
</evidence>
<dbReference type="NCBIfam" id="TIGR01241">
    <property type="entry name" value="FtsH_fam"/>
    <property type="match status" value="1"/>
</dbReference>
<dbReference type="SMART" id="SM00382">
    <property type="entry name" value="AAA"/>
    <property type="match status" value="1"/>
</dbReference>
<evidence type="ECO:0000256" key="9">
    <source>
        <dbReference type="ARBA" id="ARBA00022840"/>
    </source>
</evidence>
<dbReference type="Pfam" id="PF17862">
    <property type="entry name" value="AAA_lid_3"/>
    <property type="match status" value="1"/>
</dbReference>
<keyword evidence="10 14" id="KW-1133">Transmembrane helix</keyword>
<dbReference type="Gene3D" id="3.40.50.300">
    <property type="entry name" value="P-loop containing nucleotide triphosphate hydrolases"/>
    <property type="match status" value="1"/>
</dbReference>
<comment type="similarity">
    <text evidence="15">Belongs to the AAA ATPase family.</text>
</comment>
<dbReference type="FunFam" id="1.10.8.60:FF:000001">
    <property type="entry name" value="ATP-dependent zinc metalloprotease FtsH"/>
    <property type="match status" value="1"/>
</dbReference>
<evidence type="ECO:0000256" key="10">
    <source>
        <dbReference type="ARBA" id="ARBA00022989"/>
    </source>
</evidence>
<evidence type="ECO:0000313" key="18">
    <source>
        <dbReference type="Proteomes" id="UP000243887"/>
    </source>
</evidence>
<keyword evidence="18" id="KW-1185">Reference proteome</keyword>
<dbReference type="GO" id="GO:0016887">
    <property type="term" value="F:ATP hydrolysis activity"/>
    <property type="evidence" value="ECO:0007669"/>
    <property type="project" value="UniProtKB-UniRule"/>
</dbReference>
<evidence type="ECO:0000256" key="6">
    <source>
        <dbReference type="ARBA" id="ARBA00022741"/>
    </source>
</evidence>
<reference evidence="18" key="1">
    <citation type="submission" date="2016-10" db="EMBL/GenBank/DDBJ databases">
        <authorList>
            <person name="Varghese N."/>
            <person name="Submissions S."/>
        </authorList>
    </citation>
    <scope>NUCLEOTIDE SEQUENCE [LARGE SCALE GENOMIC DNA]</scope>
    <source>
        <strain evidence="18">DSM 26542</strain>
    </source>
</reference>
<comment type="similarity">
    <text evidence="2 14">In the C-terminal section; belongs to the peptidase M41 family.</text>
</comment>
<sequence length="643" mass="71320">MSKNINPNSNKPKYNPWLLYGSVVVIVLVINFLSNGSSFGDSKQLSLSKFYQYLDSSYVEKVEFNRTVAKIYLTEDALKNSEFENLQKKSILGKESTGPQFLTDIGNSEIFQKKLDEASSQGKLTEYKSEPESNWGDIFFSMLPIIIIIGFWLFMMRRMTGGGAGGGGSQIFSIGKSKAKLFDEKNDVKVTFKDVAGLEGAKEEIVEIVEFLKNPEKYTSIGGKIPKGALLVGPPGTGKTLLAKAVAGEAKVPFFSLSGSDFVEMFVGVGASRVRDLFKQAKEKSPAIIFIDEIDAVGRARGKSNFSGSNDERENTLNQLLTEMDGFGSHTNVIVLAATNRAEILDKALLRAGRFDRQIYVDLPDVKEREQIFEVHLRSIKKVDNLDIDFLAKQTPGFSGADIANVCNEAALTAARKDKKQVDMQDFLDAVDRIIGGLEKKNKIITPEEKYAIAIHEAGHATVSWMLEHAAPLVKVTIVPRGQSLGAAWYLPAERSIVRTEQMLDEMCATMGGRAAEKIIFDKISTGALSDLEKVAKQAKAMVTIYGLNDKIGNVTYYDSSGQNEYNFAKPYSEETARTIDIEISSLIEGQYERAQQILEANREKLIKLADLLCEKEVIFKQDLEIIFGKRPFDKEEEPITTE</sequence>
<dbReference type="Gene3D" id="1.20.58.760">
    <property type="entry name" value="Peptidase M41"/>
    <property type="match status" value="1"/>
</dbReference>
<dbReference type="InterPro" id="IPR041569">
    <property type="entry name" value="AAA_lid_3"/>
</dbReference>
<dbReference type="InterPro" id="IPR000642">
    <property type="entry name" value="Peptidase_M41"/>
</dbReference>
<dbReference type="InterPro" id="IPR003960">
    <property type="entry name" value="ATPase_AAA_CS"/>
</dbReference>
<dbReference type="EMBL" id="FORU01000006">
    <property type="protein sequence ID" value="SFJ36781.1"/>
    <property type="molecule type" value="Genomic_DNA"/>
</dbReference>
<dbReference type="OrthoDB" id="9809379at2"/>
<feature type="binding site" evidence="14">
    <location>
        <position position="531"/>
    </location>
    <ligand>
        <name>Zn(2+)</name>
        <dbReference type="ChEBI" id="CHEBI:29105"/>
        <note>catalytic</note>
    </ligand>
</feature>
<proteinExistence type="inferred from homology"/>
<keyword evidence="11 14" id="KW-0482">Metalloprotease</keyword>
<feature type="domain" description="AAA+ ATPase" evidence="16">
    <location>
        <begin position="225"/>
        <end position="365"/>
    </location>
</feature>
<dbReference type="InterPro" id="IPR011546">
    <property type="entry name" value="Pept_M41_FtsH_extracell"/>
</dbReference>
<keyword evidence="5 14" id="KW-0479">Metal-binding</keyword>
<dbReference type="PANTHER" id="PTHR43655">
    <property type="entry name" value="ATP-DEPENDENT PROTEASE"/>
    <property type="match status" value="1"/>
</dbReference>
<dbReference type="FunFam" id="1.20.58.760:FF:000001">
    <property type="entry name" value="ATP-dependent zinc metalloprotease FtsH"/>
    <property type="match status" value="1"/>
</dbReference>
<dbReference type="InterPro" id="IPR003959">
    <property type="entry name" value="ATPase_AAA_core"/>
</dbReference>
<gene>
    <name evidence="14" type="primary">ftsH</name>
    <name evidence="17" type="ORF">SAMN04487893_106104</name>
</gene>
<evidence type="ECO:0000256" key="8">
    <source>
        <dbReference type="ARBA" id="ARBA00022833"/>
    </source>
</evidence>
<dbReference type="FunFam" id="3.40.50.300:FF:000001">
    <property type="entry name" value="ATP-dependent zinc metalloprotease FtsH"/>
    <property type="match status" value="1"/>
</dbReference>
<comment type="function">
    <text evidence="14">Acts as a processive, ATP-dependent zinc metallopeptidase for both cytoplasmic and membrane proteins. Plays a role in the quality control of integral membrane proteins.</text>
</comment>
<dbReference type="InterPro" id="IPR003593">
    <property type="entry name" value="AAA+_ATPase"/>
</dbReference>
<evidence type="ECO:0000256" key="12">
    <source>
        <dbReference type="ARBA" id="ARBA00023136"/>
    </source>
</evidence>
<evidence type="ECO:0000313" key="17">
    <source>
        <dbReference type="EMBL" id="SFJ36781.1"/>
    </source>
</evidence>
<dbReference type="GO" id="GO:0004222">
    <property type="term" value="F:metalloendopeptidase activity"/>
    <property type="evidence" value="ECO:0007669"/>
    <property type="project" value="InterPro"/>
</dbReference>
<comment type="subcellular location">
    <subcellularLocation>
        <location evidence="14">Cell membrane</location>
        <topology evidence="14">Multi-pass membrane protein</topology>
        <orientation evidence="14">Cytoplasmic side</orientation>
    </subcellularLocation>
    <subcellularLocation>
        <location evidence="1">Membrane</location>
    </subcellularLocation>
</comment>
<evidence type="ECO:0000256" key="7">
    <source>
        <dbReference type="ARBA" id="ARBA00022801"/>
    </source>
</evidence>
<dbReference type="GO" id="GO:0005886">
    <property type="term" value="C:plasma membrane"/>
    <property type="evidence" value="ECO:0007669"/>
    <property type="project" value="UniProtKB-SubCell"/>
</dbReference>
<keyword evidence="6 14" id="KW-0547">Nucleotide-binding</keyword>
<comment type="cofactor">
    <cofactor evidence="14">
        <name>Zn(2+)</name>
        <dbReference type="ChEBI" id="CHEBI:29105"/>
    </cofactor>
    <text evidence="14">Binds 1 zinc ion per subunit.</text>
</comment>
<dbReference type="PANTHER" id="PTHR43655:SF2">
    <property type="entry name" value="AFG3 LIKE MATRIX AAA PEPTIDASE SUBUNIT 2, ISOFORM A"/>
    <property type="match status" value="1"/>
</dbReference>
<name>A0A1I3QU58_9FLAO</name>
<dbReference type="InterPro" id="IPR027417">
    <property type="entry name" value="P-loop_NTPase"/>
</dbReference>
<feature type="binding site" evidence="14">
    <location>
        <begin position="233"/>
        <end position="240"/>
    </location>
    <ligand>
        <name>ATP</name>
        <dbReference type="ChEBI" id="CHEBI:30616"/>
    </ligand>
</feature>
<feature type="transmembrane region" description="Helical" evidence="14">
    <location>
        <begin position="138"/>
        <end position="155"/>
    </location>
</feature>
<evidence type="ECO:0000256" key="1">
    <source>
        <dbReference type="ARBA" id="ARBA00004370"/>
    </source>
</evidence>
<dbReference type="Pfam" id="PF01434">
    <property type="entry name" value="Peptidase_M41"/>
    <property type="match status" value="1"/>
</dbReference>
<dbReference type="AlphaFoldDB" id="A0A1I3QU58"/>
<keyword evidence="9 14" id="KW-0067">ATP-binding</keyword>
<feature type="binding site" evidence="14">
    <location>
        <position position="460"/>
    </location>
    <ligand>
        <name>Zn(2+)</name>
        <dbReference type="ChEBI" id="CHEBI:29105"/>
        <note>catalytic</note>
    </ligand>
</feature>
<evidence type="ECO:0000256" key="11">
    <source>
        <dbReference type="ARBA" id="ARBA00023049"/>
    </source>
</evidence>
<dbReference type="GO" id="GO:0008270">
    <property type="term" value="F:zinc ion binding"/>
    <property type="evidence" value="ECO:0007669"/>
    <property type="project" value="UniProtKB-UniRule"/>
</dbReference>
<dbReference type="Pfam" id="PF06480">
    <property type="entry name" value="FtsH_ext"/>
    <property type="match status" value="1"/>
</dbReference>
<evidence type="ECO:0000256" key="5">
    <source>
        <dbReference type="ARBA" id="ARBA00022723"/>
    </source>
</evidence>
<feature type="transmembrane region" description="Helical" evidence="14">
    <location>
        <begin position="17"/>
        <end position="34"/>
    </location>
</feature>
<keyword evidence="12 14" id="KW-0472">Membrane</keyword>
<keyword evidence="17" id="KW-0131">Cell cycle</keyword>
<feature type="binding site" evidence="14">
    <location>
        <position position="456"/>
    </location>
    <ligand>
        <name>Zn(2+)</name>
        <dbReference type="ChEBI" id="CHEBI:29105"/>
        <note>catalytic</note>
    </ligand>
</feature>
<dbReference type="GO" id="GO:0004176">
    <property type="term" value="F:ATP-dependent peptidase activity"/>
    <property type="evidence" value="ECO:0007669"/>
    <property type="project" value="InterPro"/>
</dbReference>
<evidence type="ECO:0000256" key="13">
    <source>
        <dbReference type="ARBA" id="ARBA00061570"/>
    </source>
</evidence>
<protein>
    <recommendedName>
        <fullName evidence="14">ATP-dependent zinc metalloprotease FtsH</fullName>
        <ecNumber evidence="14">3.4.24.-</ecNumber>
    </recommendedName>
</protein>
<dbReference type="EC" id="3.4.24.-" evidence="14"/>
<keyword evidence="8 14" id="KW-0862">Zinc</keyword>
<keyword evidence="17" id="KW-0132">Cell division</keyword>
<keyword evidence="4 14" id="KW-0812">Transmembrane</keyword>
<organism evidence="17 18">
    <name type="scientific">Myroides guanonis</name>
    <dbReference type="NCBI Taxonomy" id="1150112"/>
    <lineage>
        <taxon>Bacteria</taxon>
        <taxon>Pseudomonadati</taxon>
        <taxon>Bacteroidota</taxon>
        <taxon>Flavobacteriia</taxon>
        <taxon>Flavobacteriales</taxon>
        <taxon>Flavobacteriaceae</taxon>
        <taxon>Myroides</taxon>
    </lineage>
</organism>
<dbReference type="STRING" id="1150112.SAMN04487893_106104"/>
<evidence type="ECO:0000256" key="15">
    <source>
        <dbReference type="RuleBase" id="RU003651"/>
    </source>
</evidence>
<dbReference type="GO" id="GO:0051301">
    <property type="term" value="P:cell division"/>
    <property type="evidence" value="ECO:0007669"/>
    <property type="project" value="UniProtKB-KW"/>
</dbReference>
<dbReference type="SUPFAM" id="SSF52540">
    <property type="entry name" value="P-loop containing nucleoside triphosphate hydrolases"/>
    <property type="match status" value="1"/>
</dbReference>
<keyword evidence="14" id="KW-1003">Cell membrane</keyword>
<keyword evidence="3 14" id="KW-0645">Protease</keyword>
<accession>A0A1I3QU58</accession>